<sequence length="156" mass="18297">MFNRNYNAITLMVLFAMLLNSCQKTEIQRIADEYYNGNVDSMYSHSLKIKNQQTKFKTDSIKYLNMVEYVFTENVKCNSFRDIYALKIDVKDTTGLDLKGLSNFLLRLERPYNIDNNCNYSFYKDIIIYKNINEAKKSKDNWIIINSPSLGFSTSL</sequence>
<evidence type="ECO:0000313" key="1">
    <source>
        <dbReference type="EMBL" id="TWP28464.1"/>
    </source>
</evidence>
<keyword evidence="2" id="KW-1185">Reference proteome</keyword>
<dbReference type="Proteomes" id="UP000319499">
    <property type="component" value="Unassembled WGS sequence"/>
</dbReference>
<organism evidence="1 2">
    <name type="scientific">Apibacter muscae</name>
    <dbReference type="NCBI Taxonomy" id="2509004"/>
    <lineage>
        <taxon>Bacteria</taxon>
        <taxon>Pseudomonadati</taxon>
        <taxon>Bacteroidota</taxon>
        <taxon>Flavobacteriia</taxon>
        <taxon>Flavobacteriales</taxon>
        <taxon>Weeksellaceae</taxon>
        <taxon>Apibacter</taxon>
    </lineage>
</organism>
<dbReference type="RefSeq" id="WP_146292538.1">
    <property type="nucleotide sequence ID" value="NZ_SELH01000018.1"/>
</dbReference>
<accession>A0A563DFB9</accession>
<dbReference type="AlphaFoldDB" id="A0A563DFB9"/>
<evidence type="ECO:0000313" key="2">
    <source>
        <dbReference type="Proteomes" id="UP000319499"/>
    </source>
</evidence>
<gene>
    <name evidence="1" type="ORF">ETU09_05940</name>
</gene>
<proteinExistence type="predicted"/>
<comment type="caution">
    <text evidence="1">The sequence shown here is derived from an EMBL/GenBank/DDBJ whole genome shotgun (WGS) entry which is preliminary data.</text>
</comment>
<dbReference type="EMBL" id="SELH01000018">
    <property type="protein sequence ID" value="TWP28464.1"/>
    <property type="molecule type" value="Genomic_DNA"/>
</dbReference>
<name>A0A563DFB9_9FLAO</name>
<protein>
    <submittedName>
        <fullName evidence="1">Uncharacterized protein</fullName>
    </submittedName>
</protein>
<reference evidence="1 2" key="1">
    <citation type="submission" date="2019-02" db="EMBL/GenBank/DDBJ databases">
        <title>Apibacter muscae sp. nov.: a novel member of the house fly microbiota.</title>
        <authorList>
            <person name="Park R."/>
        </authorList>
    </citation>
    <scope>NUCLEOTIDE SEQUENCE [LARGE SCALE GENOMIC DNA]</scope>
    <source>
        <strain evidence="1 2">AL1</strain>
    </source>
</reference>